<dbReference type="Proteomes" id="UP000515124">
    <property type="component" value="Unplaced"/>
</dbReference>
<dbReference type="RefSeq" id="XP_021813218.1">
    <property type="nucleotide sequence ID" value="XM_021957526.1"/>
</dbReference>
<evidence type="ECO:0000313" key="1">
    <source>
        <dbReference type="Proteomes" id="UP000515124"/>
    </source>
</evidence>
<organism evidence="1 2">
    <name type="scientific">Prunus avium</name>
    <name type="common">Cherry</name>
    <name type="synonym">Cerasus avium</name>
    <dbReference type="NCBI Taxonomy" id="42229"/>
    <lineage>
        <taxon>Eukaryota</taxon>
        <taxon>Viridiplantae</taxon>
        <taxon>Streptophyta</taxon>
        <taxon>Embryophyta</taxon>
        <taxon>Tracheophyta</taxon>
        <taxon>Spermatophyta</taxon>
        <taxon>Magnoliopsida</taxon>
        <taxon>eudicotyledons</taxon>
        <taxon>Gunneridae</taxon>
        <taxon>Pentapetalae</taxon>
        <taxon>rosids</taxon>
        <taxon>fabids</taxon>
        <taxon>Rosales</taxon>
        <taxon>Rosaceae</taxon>
        <taxon>Amygdaloideae</taxon>
        <taxon>Amygdaleae</taxon>
        <taxon>Prunus</taxon>
    </lineage>
</organism>
<name>A0A6P5SHG2_PRUAV</name>
<proteinExistence type="predicted"/>
<dbReference type="PANTHER" id="PTHR32018">
    <property type="entry name" value="RHAMNOGALACTURONATE LYASE FAMILY PROTEIN"/>
    <property type="match status" value="1"/>
</dbReference>
<accession>A0A6P5SHG2</accession>
<dbReference type="PANTHER" id="PTHR32018:SF55">
    <property type="entry name" value="RHAMNOGALACTURONAN ENDOLYASE"/>
    <property type="match status" value="1"/>
</dbReference>
<evidence type="ECO:0000313" key="2">
    <source>
        <dbReference type="RefSeq" id="XP_021813218.1"/>
    </source>
</evidence>
<keyword evidence="1" id="KW-1185">Reference proteome</keyword>
<gene>
    <name evidence="2" type="primary">LOC110756134</name>
</gene>
<dbReference type="Pfam" id="PF06045">
    <property type="entry name" value="Rhamnogal_lyase"/>
    <property type="match status" value="1"/>
</dbReference>
<dbReference type="KEGG" id="pavi:110756134"/>
<dbReference type="InterPro" id="IPR051850">
    <property type="entry name" value="Polysacch_Lyase_4"/>
</dbReference>
<dbReference type="AlphaFoldDB" id="A0A6P5SHG2"/>
<protein>
    <submittedName>
        <fullName evidence="2">Uncharacterized protein LOC110756134</fullName>
    </submittedName>
</protein>
<dbReference type="GeneID" id="110756134"/>
<dbReference type="InterPro" id="IPR010325">
    <property type="entry name" value="Rhamnogal_lyase"/>
</dbReference>
<reference evidence="2" key="1">
    <citation type="submission" date="2025-08" db="UniProtKB">
        <authorList>
            <consortium name="RefSeq"/>
        </authorList>
    </citation>
    <scope>IDENTIFICATION</scope>
</reference>
<sequence>MQRTCEVSSNILQNKKGTKRQRFFVSKTWLSVKLCFIILLFQAVTFPAAAAQNITGLQLHIREQDVVMDNGILQVTLSKPAGMVTGIQYNGVDNLLEILNEDSNRG</sequence>